<dbReference type="PIRSF" id="PIRSF018005">
    <property type="entry name" value="UCP018005"/>
    <property type="match status" value="1"/>
</dbReference>
<feature type="domain" description="Histidine-specific methyltransferase SAM-dependent" evidence="3">
    <location>
        <begin position="15"/>
        <end position="311"/>
    </location>
</feature>
<proteinExistence type="predicted"/>
<evidence type="ECO:0000256" key="1">
    <source>
        <dbReference type="ARBA" id="ARBA00022603"/>
    </source>
</evidence>
<dbReference type="Pfam" id="PF10017">
    <property type="entry name" value="Methyltransf_33"/>
    <property type="match status" value="1"/>
</dbReference>
<dbReference type="GO" id="GO:0032259">
    <property type="term" value="P:methylation"/>
    <property type="evidence" value="ECO:0007669"/>
    <property type="project" value="UniProtKB-KW"/>
</dbReference>
<keyword evidence="5" id="KW-1185">Reference proteome</keyword>
<evidence type="ECO:0000256" key="2">
    <source>
        <dbReference type="ARBA" id="ARBA00022679"/>
    </source>
</evidence>
<dbReference type="NCBIfam" id="TIGR03438">
    <property type="entry name" value="egtD_ergothio"/>
    <property type="match status" value="1"/>
</dbReference>
<reference evidence="4 5" key="1">
    <citation type="submission" date="2018-05" db="EMBL/GenBank/DDBJ databases">
        <title>Kangiella spongicola genome sequence.</title>
        <authorList>
            <person name="Maclea K.S."/>
            <person name="Goen A.E."/>
            <person name="Kelley C."/>
            <person name="Underriner A."/>
            <person name="Silverwood T."/>
            <person name="Trachtenberg A.M."/>
        </authorList>
    </citation>
    <scope>NUCLEOTIDE SEQUENCE [LARGE SCALE GENOMIC DNA]</scope>
    <source>
        <strain evidence="4 5">ATCC BAA-2076</strain>
    </source>
</reference>
<comment type="caution">
    <text evidence="4">The sequence shown here is derived from an EMBL/GenBank/DDBJ whole genome shotgun (WGS) entry which is preliminary data.</text>
</comment>
<evidence type="ECO:0000313" key="4">
    <source>
        <dbReference type="EMBL" id="PXF62932.1"/>
    </source>
</evidence>
<dbReference type="InterPro" id="IPR051128">
    <property type="entry name" value="EgtD_Methyltrsf_superfamily"/>
</dbReference>
<keyword evidence="1 4" id="KW-0489">Methyltransferase</keyword>
<accession>A0A318D126</accession>
<gene>
    <name evidence="4" type="primary">egtD</name>
    <name evidence="4" type="ORF">DL796_05630</name>
</gene>
<evidence type="ECO:0000259" key="3">
    <source>
        <dbReference type="Pfam" id="PF10017"/>
    </source>
</evidence>
<dbReference type="PANTHER" id="PTHR43397:SF1">
    <property type="entry name" value="ERGOTHIONEINE BIOSYNTHESIS PROTEIN 1"/>
    <property type="match status" value="1"/>
</dbReference>
<dbReference type="InterPro" id="IPR019257">
    <property type="entry name" value="MeTrfase_dom"/>
</dbReference>
<name>A0A318D126_9GAMM</name>
<protein>
    <submittedName>
        <fullName evidence="4">L-histidine N(Alpha)-methyltransferase</fullName>
    </submittedName>
</protein>
<dbReference type="AlphaFoldDB" id="A0A318D126"/>
<dbReference type="Gene3D" id="3.40.50.150">
    <property type="entry name" value="Vaccinia Virus protein VP39"/>
    <property type="match status" value="1"/>
</dbReference>
<dbReference type="GO" id="GO:0008168">
    <property type="term" value="F:methyltransferase activity"/>
    <property type="evidence" value="ECO:0007669"/>
    <property type="project" value="UniProtKB-KW"/>
</dbReference>
<dbReference type="Proteomes" id="UP000247689">
    <property type="component" value="Unassembled WGS sequence"/>
</dbReference>
<dbReference type="InterPro" id="IPR017804">
    <property type="entry name" value="MeTrfase_EgtD-like"/>
</dbReference>
<dbReference type="InterPro" id="IPR029063">
    <property type="entry name" value="SAM-dependent_MTases_sf"/>
</dbReference>
<dbReference type="SUPFAM" id="SSF53335">
    <property type="entry name" value="S-adenosyl-L-methionine-dependent methyltransferases"/>
    <property type="match status" value="1"/>
</dbReference>
<dbReference type="EMBL" id="QICH01000002">
    <property type="protein sequence ID" value="PXF62932.1"/>
    <property type="molecule type" value="Genomic_DNA"/>
</dbReference>
<dbReference type="PANTHER" id="PTHR43397">
    <property type="entry name" value="ERGOTHIONEINE BIOSYNTHESIS PROTEIN 1"/>
    <property type="match status" value="1"/>
</dbReference>
<organism evidence="4 5">
    <name type="scientific">Kangiella spongicola</name>
    <dbReference type="NCBI Taxonomy" id="796379"/>
    <lineage>
        <taxon>Bacteria</taxon>
        <taxon>Pseudomonadati</taxon>
        <taxon>Pseudomonadota</taxon>
        <taxon>Gammaproteobacteria</taxon>
        <taxon>Kangiellales</taxon>
        <taxon>Kangiellaceae</taxon>
        <taxon>Kangiella</taxon>
    </lineage>
</organism>
<evidence type="ECO:0000313" key="5">
    <source>
        <dbReference type="Proteomes" id="UP000247689"/>
    </source>
</evidence>
<dbReference type="InterPro" id="IPR035094">
    <property type="entry name" value="EgtD"/>
</dbReference>
<dbReference type="OrthoDB" id="5289726at2"/>
<keyword evidence="2 4" id="KW-0808">Transferase</keyword>
<sequence length="313" mass="35638">MSVSKQVSLNQEQVEILTGLKADQKFINPKYFYNHRGSKLFEKITQLDEYYPTRTERLILESCANDIAQYIDKQSLIIEPGAGSCKKIEYLLEAIHPSVYVPQDVSAEFLKQSAERLSKDYPWLTVSPVVSDFSEPINIPSEFERHTKYVFYPGSTIGNFEPEDAVTFLRQMRQLVGETGGIVLGVDLHKDNETLHAAYNDKKGITAEFNLNTLAHINDILGASFKLDEFEHLALYNSQQQRIEMYLKSLKAARYEVLGETLSFEKGELIHTEHSYKYTIDGIAELASKSGFKLAHSWLDGDELFSVNYLQAD</sequence>